<evidence type="ECO:0000256" key="5">
    <source>
        <dbReference type="ARBA" id="ARBA00022729"/>
    </source>
</evidence>
<keyword evidence="14" id="KW-1185">Reference proteome</keyword>
<dbReference type="SUPFAM" id="SSF52058">
    <property type="entry name" value="L domain-like"/>
    <property type="match status" value="1"/>
</dbReference>
<evidence type="ECO:0000313" key="14">
    <source>
        <dbReference type="Proteomes" id="UP000887159"/>
    </source>
</evidence>
<dbReference type="GO" id="GO:0005886">
    <property type="term" value="C:plasma membrane"/>
    <property type="evidence" value="ECO:0007669"/>
    <property type="project" value="TreeGrafter"/>
</dbReference>
<name>A0A8X6R5V7_TRICX</name>
<evidence type="ECO:0000256" key="12">
    <source>
        <dbReference type="SAM" id="SignalP"/>
    </source>
</evidence>
<dbReference type="Pfam" id="PF13855">
    <property type="entry name" value="LRR_8"/>
    <property type="match status" value="3"/>
</dbReference>
<keyword evidence="6" id="KW-0677">Repeat</keyword>
<evidence type="ECO:0000313" key="13">
    <source>
        <dbReference type="EMBL" id="GFX86392.1"/>
    </source>
</evidence>
<evidence type="ECO:0000256" key="1">
    <source>
        <dbReference type="ARBA" id="ARBA00004177"/>
    </source>
</evidence>
<dbReference type="InterPro" id="IPR032675">
    <property type="entry name" value="LRR_dom_sf"/>
</dbReference>
<sequence>MVSSIGSVFSLTFLLLYISSVKSQCPSDGRTILPCHCSTFQDGEQELTCEGPVGLVKLTTILRNEMCGRIIDRFKLTLSDVEYLPSNLFFKIIVKDIQISFTYISHFTKAGHSAFYGLEPHLRSLSMRRGKLVDNLEWQKIGDLYALTYLDLSFNNLTRIPAQWFDHPPPNLLSLILKGNKIRTLESGALRNMHELIELDLSDNQISVITRDVFPNPGNALIFLRLNDNELQKLPDDLFDEMLGLRRIYLDNNQLETIPERVWTPVWGDLEILDLRGNLLNCNSTSVDWVSELKAPLHLYGSC</sequence>
<keyword evidence="10" id="KW-0675">Receptor</keyword>
<keyword evidence="5 12" id="KW-0732">Signal</keyword>
<evidence type="ECO:0000256" key="10">
    <source>
        <dbReference type="ARBA" id="ARBA00023170"/>
    </source>
</evidence>
<protein>
    <submittedName>
        <fullName evidence="13">Uncharacterized protein</fullName>
    </submittedName>
</protein>
<dbReference type="InterPro" id="IPR001611">
    <property type="entry name" value="Leu-rich_rpt"/>
</dbReference>
<dbReference type="GO" id="GO:0002224">
    <property type="term" value="P:toll-like receptor signaling pathway"/>
    <property type="evidence" value="ECO:0007669"/>
    <property type="project" value="TreeGrafter"/>
</dbReference>
<evidence type="ECO:0000256" key="4">
    <source>
        <dbReference type="ARBA" id="ARBA00022692"/>
    </source>
</evidence>
<proteinExistence type="predicted"/>
<dbReference type="GO" id="GO:0007249">
    <property type="term" value="P:canonical NF-kappaB signal transduction"/>
    <property type="evidence" value="ECO:0007669"/>
    <property type="project" value="TreeGrafter"/>
</dbReference>
<keyword evidence="9" id="KW-0472">Membrane</keyword>
<reference evidence="13" key="1">
    <citation type="submission" date="2020-08" db="EMBL/GenBank/DDBJ databases">
        <title>Multicomponent nature underlies the extraordinary mechanical properties of spider dragline silk.</title>
        <authorList>
            <person name="Kono N."/>
            <person name="Nakamura H."/>
            <person name="Mori M."/>
            <person name="Yoshida Y."/>
            <person name="Ohtoshi R."/>
            <person name="Malay A.D."/>
            <person name="Moran D.A.P."/>
            <person name="Tomita M."/>
            <person name="Numata K."/>
            <person name="Arakawa K."/>
        </authorList>
    </citation>
    <scope>NUCLEOTIDE SEQUENCE</scope>
</reference>
<dbReference type="SMART" id="SM00369">
    <property type="entry name" value="LRR_TYP"/>
    <property type="match status" value="5"/>
</dbReference>
<keyword evidence="3" id="KW-0433">Leucine-rich repeat</keyword>
<evidence type="ECO:0000256" key="8">
    <source>
        <dbReference type="ARBA" id="ARBA00022989"/>
    </source>
</evidence>
<keyword evidence="7" id="KW-0967">Endosome</keyword>
<evidence type="ECO:0000256" key="6">
    <source>
        <dbReference type="ARBA" id="ARBA00022737"/>
    </source>
</evidence>
<evidence type="ECO:0000256" key="2">
    <source>
        <dbReference type="ARBA" id="ARBA00004370"/>
    </source>
</evidence>
<dbReference type="AlphaFoldDB" id="A0A8X6R5V7"/>
<dbReference type="Proteomes" id="UP000887159">
    <property type="component" value="Unassembled WGS sequence"/>
</dbReference>
<evidence type="ECO:0000256" key="11">
    <source>
        <dbReference type="ARBA" id="ARBA00023180"/>
    </source>
</evidence>
<evidence type="ECO:0000256" key="3">
    <source>
        <dbReference type="ARBA" id="ARBA00022614"/>
    </source>
</evidence>
<dbReference type="PROSITE" id="PS51450">
    <property type="entry name" value="LRR"/>
    <property type="match status" value="1"/>
</dbReference>
<comment type="subcellular location">
    <subcellularLocation>
        <location evidence="1">Endosome</location>
    </subcellularLocation>
    <subcellularLocation>
        <location evidence="2">Membrane</location>
    </subcellularLocation>
</comment>
<feature type="chain" id="PRO_5036504802" evidence="12">
    <location>
        <begin position="24"/>
        <end position="303"/>
    </location>
</feature>
<keyword evidence="8" id="KW-1133">Transmembrane helix</keyword>
<feature type="signal peptide" evidence="12">
    <location>
        <begin position="1"/>
        <end position="23"/>
    </location>
</feature>
<dbReference type="GO" id="GO:0005768">
    <property type="term" value="C:endosome"/>
    <property type="evidence" value="ECO:0007669"/>
    <property type="project" value="UniProtKB-SubCell"/>
</dbReference>
<dbReference type="InterPro" id="IPR003591">
    <property type="entry name" value="Leu-rich_rpt_typical-subtyp"/>
</dbReference>
<dbReference type="GO" id="GO:0051607">
    <property type="term" value="P:defense response to virus"/>
    <property type="evidence" value="ECO:0007669"/>
    <property type="project" value="TreeGrafter"/>
</dbReference>
<evidence type="ECO:0000256" key="9">
    <source>
        <dbReference type="ARBA" id="ARBA00023136"/>
    </source>
</evidence>
<dbReference type="PANTHER" id="PTHR47410:SF5">
    <property type="entry name" value="TOLL-LIKE RECEPTOR 3"/>
    <property type="match status" value="1"/>
</dbReference>
<evidence type="ECO:0000256" key="7">
    <source>
        <dbReference type="ARBA" id="ARBA00022753"/>
    </source>
</evidence>
<dbReference type="EMBL" id="BMAU01021007">
    <property type="protein sequence ID" value="GFX86392.1"/>
    <property type="molecule type" value="Genomic_DNA"/>
</dbReference>
<keyword evidence="11" id="KW-0325">Glycoprotein</keyword>
<dbReference type="GO" id="GO:0032755">
    <property type="term" value="P:positive regulation of interleukin-6 production"/>
    <property type="evidence" value="ECO:0007669"/>
    <property type="project" value="TreeGrafter"/>
</dbReference>
<dbReference type="PANTHER" id="PTHR47410">
    <property type="entry name" value="TOLL-LIKE RECEPTOR 7-RELATED"/>
    <property type="match status" value="1"/>
</dbReference>
<gene>
    <name evidence="13" type="ORF">TNCV_2562811</name>
</gene>
<comment type="caution">
    <text evidence="13">The sequence shown here is derived from an EMBL/GenBank/DDBJ whole genome shotgun (WGS) entry which is preliminary data.</text>
</comment>
<keyword evidence="4" id="KW-0812">Transmembrane</keyword>
<dbReference type="Gene3D" id="3.80.10.10">
    <property type="entry name" value="Ribonuclease Inhibitor"/>
    <property type="match status" value="2"/>
</dbReference>
<dbReference type="GO" id="GO:0038187">
    <property type="term" value="F:pattern recognition receptor activity"/>
    <property type="evidence" value="ECO:0007669"/>
    <property type="project" value="TreeGrafter"/>
</dbReference>
<organism evidence="13 14">
    <name type="scientific">Trichonephila clavipes</name>
    <name type="common">Golden silk orbweaver</name>
    <name type="synonym">Nephila clavipes</name>
    <dbReference type="NCBI Taxonomy" id="2585209"/>
    <lineage>
        <taxon>Eukaryota</taxon>
        <taxon>Metazoa</taxon>
        <taxon>Ecdysozoa</taxon>
        <taxon>Arthropoda</taxon>
        <taxon>Chelicerata</taxon>
        <taxon>Arachnida</taxon>
        <taxon>Araneae</taxon>
        <taxon>Araneomorphae</taxon>
        <taxon>Entelegynae</taxon>
        <taxon>Araneoidea</taxon>
        <taxon>Nephilidae</taxon>
        <taxon>Trichonephila</taxon>
    </lineage>
</organism>
<accession>A0A8X6R5V7</accession>